<name>A0A5P3MTA7_NEIAN</name>
<evidence type="ECO:0000256" key="3">
    <source>
        <dbReference type="ARBA" id="ARBA00022913"/>
    </source>
</evidence>
<evidence type="ECO:0008006" key="9">
    <source>
        <dbReference type="Google" id="ProtNLM"/>
    </source>
</evidence>
<feature type="domain" description="DUF6973" evidence="6">
    <location>
        <begin position="178"/>
        <end position="263"/>
    </location>
</feature>
<reference evidence="7 8" key="1">
    <citation type="submission" date="2018-08" db="EMBL/GenBank/DDBJ databases">
        <title>Neisseria animalis ATCC 49930 complete genome.</title>
        <authorList>
            <person name="Veseli I.A."/>
            <person name="Mascarenhas dos Santos A.C."/>
            <person name="Buttler R."/>
            <person name="Pombert J.-F."/>
        </authorList>
    </citation>
    <scope>NUCLEOTIDE SEQUENCE [LARGE SCALE GENOMIC DNA]</scope>
    <source>
        <strain evidence="7 8">ATCC 49930</strain>
    </source>
</reference>
<evidence type="ECO:0000259" key="6">
    <source>
        <dbReference type="Pfam" id="PF22322"/>
    </source>
</evidence>
<evidence type="ECO:0000256" key="4">
    <source>
        <dbReference type="ARBA" id="ARBA00023026"/>
    </source>
</evidence>
<keyword evidence="4" id="KW-0843">Virulence</keyword>
<dbReference type="AlphaFoldDB" id="A0A5P3MTA7"/>
<keyword evidence="3" id="KW-1266">Target cell cytoplasm</keyword>
<organism evidence="7 8">
    <name type="scientific">Neisseria animalis</name>
    <dbReference type="NCBI Taxonomy" id="492"/>
    <lineage>
        <taxon>Bacteria</taxon>
        <taxon>Pseudomonadati</taxon>
        <taxon>Pseudomonadota</taxon>
        <taxon>Betaproteobacteria</taxon>
        <taxon>Neisseriales</taxon>
        <taxon>Neisseriaceae</taxon>
        <taxon>Neisseria</taxon>
    </lineage>
</organism>
<evidence type="ECO:0000259" key="5">
    <source>
        <dbReference type="Pfam" id="PF04829"/>
    </source>
</evidence>
<dbReference type="KEGG" id="naq:D0T90_10545"/>
<gene>
    <name evidence="7" type="ORF">D0T90_10545</name>
</gene>
<feature type="domain" description="VENN motif-containing" evidence="5">
    <location>
        <begin position="76"/>
        <end position="121"/>
    </location>
</feature>
<dbReference type="RefSeq" id="WP_123796433.1">
    <property type="nucleotide sequence ID" value="NZ_CP031699.1"/>
</dbReference>
<protein>
    <recommendedName>
        <fullName evidence="9">Toxin CdiA</fullName>
    </recommendedName>
</protein>
<evidence type="ECO:0000313" key="8">
    <source>
        <dbReference type="Proteomes" id="UP000325536"/>
    </source>
</evidence>
<evidence type="ECO:0000256" key="1">
    <source>
        <dbReference type="ARBA" id="ARBA00004219"/>
    </source>
</evidence>
<proteinExistence type="predicted"/>
<evidence type="ECO:0000313" key="7">
    <source>
        <dbReference type="EMBL" id="QEY24856.1"/>
    </source>
</evidence>
<dbReference type="Pfam" id="PF04829">
    <property type="entry name" value="PT-VENN"/>
    <property type="match status" value="1"/>
</dbReference>
<dbReference type="OrthoDB" id="6458461at2"/>
<sequence>MKPKIHTFYGLCHSCLLKNLNRPEEGSKEHIALHILNGVLSGAAADNNALLSGLSAGGAELAAPALAQILYNKDTKELSVEEKSSVSALVGLYGSAVGAASGNTADVVQSGQVAQNAVENNDYLLQAIFIFKHPIIAAQIGSASKNPASELDPNISTIASTFQINLLKEVVSQEDLVREGGIGNTYRHALWQAIITKKFGENIAKEAGNAHESRNGTDYSNFDNLPLNKADELVDQLNNKIGRDIALQYPNISNKKLAEKVLYHFSTEGLYQATKGKNGKYKVERKILDKKHYQASKDNLRVLDDTGAGKKIQQRRKELNNNIKKGVGSVIR</sequence>
<dbReference type="GO" id="GO:0090729">
    <property type="term" value="F:toxin activity"/>
    <property type="evidence" value="ECO:0007669"/>
    <property type="project" value="UniProtKB-KW"/>
</dbReference>
<keyword evidence="2" id="KW-0800">Toxin</keyword>
<accession>A0A5P3MTA7</accession>
<dbReference type="Pfam" id="PF22322">
    <property type="entry name" value="DUF6973"/>
    <property type="match status" value="1"/>
</dbReference>
<evidence type="ECO:0000256" key="2">
    <source>
        <dbReference type="ARBA" id="ARBA00022656"/>
    </source>
</evidence>
<dbReference type="Proteomes" id="UP000325536">
    <property type="component" value="Chromosome"/>
</dbReference>
<dbReference type="InterPro" id="IPR054246">
    <property type="entry name" value="DUF6973"/>
</dbReference>
<dbReference type="InterPro" id="IPR006914">
    <property type="entry name" value="VENN_dom"/>
</dbReference>
<keyword evidence="8" id="KW-1185">Reference proteome</keyword>
<comment type="subcellular location">
    <subcellularLocation>
        <location evidence="1">Target cell</location>
        <location evidence="1">Target cell cytoplasm</location>
    </subcellularLocation>
</comment>
<dbReference type="EMBL" id="CP031699">
    <property type="protein sequence ID" value="QEY24856.1"/>
    <property type="molecule type" value="Genomic_DNA"/>
</dbReference>